<dbReference type="EMBL" id="OW240916">
    <property type="protein sequence ID" value="CAH2293627.1"/>
    <property type="molecule type" value="Genomic_DNA"/>
</dbReference>
<name>A0AAD1S8R1_PELCU</name>
<feature type="compositionally biased region" description="Acidic residues" evidence="1">
    <location>
        <begin position="54"/>
        <end position="64"/>
    </location>
</feature>
<evidence type="ECO:0000256" key="1">
    <source>
        <dbReference type="SAM" id="MobiDB-lite"/>
    </source>
</evidence>
<reference evidence="2" key="1">
    <citation type="submission" date="2022-03" db="EMBL/GenBank/DDBJ databases">
        <authorList>
            <person name="Alioto T."/>
            <person name="Alioto T."/>
            <person name="Gomez Garrido J."/>
        </authorList>
    </citation>
    <scope>NUCLEOTIDE SEQUENCE</scope>
</reference>
<accession>A0AAD1S8R1</accession>
<proteinExistence type="predicted"/>
<dbReference type="AlphaFoldDB" id="A0AAD1S8R1"/>
<organism evidence="2 3">
    <name type="scientific">Pelobates cultripes</name>
    <name type="common">Western spadefoot toad</name>
    <dbReference type="NCBI Taxonomy" id="61616"/>
    <lineage>
        <taxon>Eukaryota</taxon>
        <taxon>Metazoa</taxon>
        <taxon>Chordata</taxon>
        <taxon>Craniata</taxon>
        <taxon>Vertebrata</taxon>
        <taxon>Euteleostomi</taxon>
        <taxon>Amphibia</taxon>
        <taxon>Batrachia</taxon>
        <taxon>Anura</taxon>
        <taxon>Pelobatoidea</taxon>
        <taxon>Pelobatidae</taxon>
        <taxon>Pelobates</taxon>
    </lineage>
</organism>
<evidence type="ECO:0000313" key="3">
    <source>
        <dbReference type="Proteomes" id="UP001295444"/>
    </source>
</evidence>
<dbReference type="Proteomes" id="UP001295444">
    <property type="component" value="Chromosome 05"/>
</dbReference>
<gene>
    <name evidence="2" type="ORF">PECUL_23A002845</name>
</gene>
<keyword evidence="3" id="KW-1185">Reference proteome</keyword>
<protein>
    <submittedName>
        <fullName evidence="2">Uncharacterized protein</fullName>
    </submittedName>
</protein>
<sequence length="297" mass="32883">MVPGGVGKNTSKNAFADRLRLVDTEDVVLPRKRATHRAKAVQTWKRVKALSDSSDSDSDSEEVSDGSNAVDPVYLEDSSSERSVPATPAIEARREADDSAILEEPLFNPDALHNPCSAEWYPTDHVAKYFATRVRKPLDKATRNKRPTVPNMACVTKDVDPKIAQFLGWKAKRRLDFSLRNCQDKLLDVLGPIAKIFNMVEAALTEWAPIDLLAIRGWIQCSICLIGNANTALATVRRKVILMKSLPKLLNLAMSEPGTQAKGFLFGDDFVKDLGKYVSTFTALDKAQTNMKCLFSQ</sequence>
<feature type="region of interest" description="Disordered" evidence="1">
    <location>
        <begin position="46"/>
        <end position="88"/>
    </location>
</feature>
<evidence type="ECO:0000313" key="2">
    <source>
        <dbReference type="EMBL" id="CAH2293627.1"/>
    </source>
</evidence>